<dbReference type="InterPro" id="IPR036182">
    <property type="entry name" value="PCuAC_sf"/>
</dbReference>
<dbReference type="Proteomes" id="UP000476332">
    <property type="component" value="Unassembled WGS sequence"/>
</dbReference>
<feature type="chain" id="PRO_5027009858" evidence="1">
    <location>
        <begin position="20"/>
        <end position="162"/>
    </location>
</feature>
<dbReference type="InterPro" id="IPR058248">
    <property type="entry name" value="Lxx211020-like"/>
</dbReference>
<keyword evidence="1" id="KW-0732">Signal</keyword>
<dbReference type="RefSeq" id="WP_163045700.1">
    <property type="nucleotide sequence ID" value="NZ_JAAAMJ010000021.1"/>
</dbReference>
<feature type="signal peptide" evidence="1">
    <location>
        <begin position="1"/>
        <end position="19"/>
    </location>
</feature>
<name>A0A6L9MN54_9HYPH</name>
<keyword evidence="3" id="KW-1185">Reference proteome</keyword>
<evidence type="ECO:0000313" key="2">
    <source>
        <dbReference type="EMBL" id="NDV88848.1"/>
    </source>
</evidence>
<dbReference type="SUPFAM" id="SSF110087">
    <property type="entry name" value="DR1885-like metal-binding protein"/>
    <property type="match status" value="1"/>
</dbReference>
<accession>A0A6L9MN54</accession>
<evidence type="ECO:0000313" key="3">
    <source>
        <dbReference type="Proteomes" id="UP000476332"/>
    </source>
</evidence>
<reference evidence="2 3" key="1">
    <citation type="submission" date="2020-01" db="EMBL/GenBank/DDBJ databases">
        <title>Genomes of bacteria type strains.</title>
        <authorList>
            <person name="Chen J."/>
            <person name="Zhu S."/>
            <person name="Chen J."/>
        </authorList>
    </citation>
    <scope>NUCLEOTIDE SEQUENCE [LARGE SCALE GENOMIC DNA]</scope>
    <source>
        <strain evidence="2 3">KCTC 52919</strain>
    </source>
</reference>
<dbReference type="Gene3D" id="2.60.40.1890">
    <property type="entry name" value="PCu(A)C copper chaperone"/>
    <property type="match status" value="1"/>
</dbReference>
<dbReference type="Pfam" id="PF04314">
    <property type="entry name" value="PCuAC"/>
    <property type="match status" value="1"/>
</dbReference>
<organism evidence="2 3">
    <name type="scientific">Aurantimonas aggregata</name>
    <dbReference type="NCBI Taxonomy" id="2047720"/>
    <lineage>
        <taxon>Bacteria</taxon>
        <taxon>Pseudomonadati</taxon>
        <taxon>Pseudomonadota</taxon>
        <taxon>Alphaproteobacteria</taxon>
        <taxon>Hyphomicrobiales</taxon>
        <taxon>Aurantimonadaceae</taxon>
        <taxon>Aurantimonas</taxon>
    </lineage>
</organism>
<protein>
    <submittedName>
        <fullName evidence="2">Copper chaperone PCu(A)C</fullName>
    </submittedName>
</protein>
<evidence type="ECO:0000256" key="1">
    <source>
        <dbReference type="SAM" id="SignalP"/>
    </source>
</evidence>
<dbReference type="InterPro" id="IPR007410">
    <property type="entry name" value="LpqE-like"/>
</dbReference>
<sequence length="162" mass="16672">MLRTAILAACLVLPALVSAHQFTAGSITIDHPTSRPTPKAAKTGVGYLSIFNAGTQADRLVGGSAEASERLELHVTEIVDGVARMRPVEGGVVIEPGATIDLASGGIHIMLGGLKGPLVAGESFQGELVFEKAGAISIEFNVERPGVVAPTTHEGHPMGESQ</sequence>
<proteinExistence type="predicted"/>
<dbReference type="PANTHER" id="PTHR36302:SF1">
    <property type="entry name" value="COPPER CHAPERONE PCU(A)C"/>
    <property type="match status" value="1"/>
</dbReference>
<dbReference type="EMBL" id="JAAAMJ010000021">
    <property type="protein sequence ID" value="NDV88848.1"/>
    <property type="molecule type" value="Genomic_DNA"/>
</dbReference>
<dbReference type="PANTHER" id="PTHR36302">
    <property type="entry name" value="BLR7088 PROTEIN"/>
    <property type="match status" value="1"/>
</dbReference>
<comment type="caution">
    <text evidence="2">The sequence shown here is derived from an EMBL/GenBank/DDBJ whole genome shotgun (WGS) entry which is preliminary data.</text>
</comment>
<gene>
    <name evidence="2" type="ORF">GTW51_19345</name>
</gene>
<dbReference type="AlphaFoldDB" id="A0A6L9MN54"/>